<dbReference type="PANTHER" id="PTHR13939:SF0">
    <property type="entry name" value="NMN AMIDOHYDROLASE-LIKE PROTEIN YFAY"/>
    <property type="match status" value="1"/>
</dbReference>
<dbReference type="NCBIfam" id="TIGR00177">
    <property type="entry name" value="molyb_syn"/>
    <property type="match status" value="1"/>
</dbReference>
<dbReference type="SUPFAM" id="SSF53218">
    <property type="entry name" value="Molybdenum cofactor biosynthesis proteins"/>
    <property type="match status" value="1"/>
</dbReference>
<dbReference type="Pfam" id="PF00994">
    <property type="entry name" value="MoCF_biosynth"/>
    <property type="match status" value="1"/>
</dbReference>
<dbReference type="RefSeq" id="WP_014406524.1">
    <property type="nucleotide sequence ID" value="NC_017034.1"/>
</dbReference>
<dbReference type="EMBL" id="CP003243">
    <property type="protein sequence ID" value="AFD00693.1"/>
    <property type="molecule type" value="Genomic_DNA"/>
</dbReference>
<proteinExistence type="predicted"/>
<dbReference type="HOGENOM" id="CLU_030805_0_2_2"/>
<keyword evidence="3" id="KW-1185">Reference proteome</keyword>
<dbReference type="CDD" id="cd00885">
    <property type="entry name" value="cinA"/>
    <property type="match status" value="1"/>
</dbReference>
<reference evidence="2 3" key="1">
    <citation type="journal article" date="2012" name="J. Bacteriol.">
        <title>Complete genome sequence of a thermophilic methanogen, Methanocella conradii HZ254, isolated from Chinese rice field soil.</title>
        <authorList>
            <person name="Lu Z."/>
            <person name="Lu Y."/>
        </authorList>
    </citation>
    <scope>NUCLEOTIDE SEQUENCE [LARGE SCALE GENOMIC DNA]</scope>
    <source>
        <strain evidence="3">DSM 24694 / JCM 17849 / CGMCC 1.5162 / HZ254</strain>
    </source>
</reference>
<dbReference type="SMART" id="SM00852">
    <property type="entry name" value="MoCF_biosynth"/>
    <property type="match status" value="1"/>
</dbReference>
<dbReference type="Proteomes" id="UP000005233">
    <property type="component" value="Chromosome"/>
</dbReference>
<evidence type="ECO:0000313" key="3">
    <source>
        <dbReference type="Proteomes" id="UP000005233"/>
    </source>
</evidence>
<dbReference type="OrthoDB" id="372037at2157"/>
<dbReference type="InterPro" id="IPR001453">
    <property type="entry name" value="MoaB/Mog_dom"/>
</dbReference>
<organism evidence="2 3">
    <name type="scientific">Methanocella conradii (strain DSM 24694 / JCM 17849 / CGMCC 1.5162 / HZ254)</name>
    <dbReference type="NCBI Taxonomy" id="1041930"/>
    <lineage>
        <taxon>Archaea</taxon>
        <taxon>Methanobacteriati</taxon>
        <taxon>Methanobacteriota</taxon>
        <taxon>Stenosarchaea group</taxon>
        <taxon>Methanomicrobia</taxon>
        <taxon>Methanocellales</taxon>
        <taxon>Methanocellaceae</taxon>
        <taxon>Methanocella</taxon>
    </lineage>
</organism>
<name>H8I646_METCZ</name>
<dbReference type="PANTHER" id="PTHR13939">
    <property type="entry name" value="NICOTINAMIDE-NUCLEOTIDE AMIDOHYDROLASE PNCC"/>
    <property type="match status" value="1"/>
</dbReference>
<dbReference type="Gene3D" id="3.40.980.10">
    <property type="entry name" value="MoaB/Mog-like domain"/>
    <property type="match status" value="1"/>
</dbReference>
<protein>
    <submittedName>
        <fullName evidence="2">Molybdenum cofactor synthesis domain protein (CinA-like)</fullName>
    </submittedName>
</protein>
<dbReference type="KEGG" id="mez:Mtc_1953"/>
<evidence type="ECO:0000259" key="1">
    <source>
        <dbReference type="SMART" id="SM00852"/>
    </source>
</evidence>
<dbReference type="InterPro" id="IPR056596">
    <property type="entry name" value="FLAD1_M"/>
</dbReference>
<dbReference type="STRING" id="1041930.Mtc_1953"/>
<dbReference type="InterPro" id="IPR050101">
    <property type="entry name" value="CinA"/>
</dbReference>
<dbReference type="Pfam" id="PF24102">
    <property type="entry name" value="FLAD1_M"/>
    <property type="match status" value="1"/>
</dbReference>
<feature type="domain" description="MoaB/Mog" evidence="1">
    <location>
        <begin position="4"/>
        <end position="165"/>
    </location>
</feature>
<dbReference type="InterPro" id="IPR036425">
    <property type="entry name" value="MoaB/Mog-like_dom_sf"/>
</dbReference>
<dbReference type="eggNOG" id="arCOG00215">
    <property type="taxonomic scope" value="Archaea"/>
</dbReference>
<dbReference type="GeneID" id="11972104"/>
<sequence>MDAIIICVGDEILSGDVTDLNSTWLAKRLAELGTIVKRIEVIPDDVAAISSTVKSSRADKVLITGGLGPTHDDVTRQAIAVAFGRKLARNDEAVKVVEAAAARRHASPRPQSYVMAEIPEGAAVISNPVGAAPGFIIDGRVYVFPGVPAEMKSMFELVKDDFNGKKLFVDWLVTRRPESDIVSELNEAVRMFPEVSFGSYPSDVVKVKMKSYDPERLRAAKEWLAGRIL</sequence>
<dbReference type="AlphaFoldDB" id="H8I646"/>
<evidence type="ECO:0000313" key="2">
    <source>
        <dbReference type="EMBL" id="AFD00693.1"/>
    </source>
</evidence>
<accession>H8I646</accession>
<gene>
    <name evidence="2" type="ordered locus">Mtc_1953</name>
</gene>